<dbReference type="Pfam" id="PF14753">
    <property type="entry name" value="FAM221"/>
    <property type="match status" value="1"/>
</dbReference>
<evidence type="ECO:0000256" key="3">
    <source>
        <dbReference type="SAM" id="Coils"/>
    </source>
</evidence>
<dbReference type="AlphaFoldDB" id="A0A5N4DYC7"/>
<gene>
    <name evidence="6" type="ORF">Cadr_000008086</name>
</gene>
<feature type="region of interest" description="Disordered" evidence="4">
    <location>
        <begin position="1215"/>
        <end position="1243"/>
    </location>
</feature>
<dbReference type="STRING" id="9838.ENSCDRP00005000533"/>
<dbReference type="InterPro" id="IPR035437">
    <property type="entry name" value="SNase_OB-fold_sf"/>
</dbReference>
<evidence type="ECO:0000313" key="7">
    <source>
        <dbReference type="Proteomes" id="UP000299084"/>
    </source>
</evidence>
<sequence length="1243" mass="140145">MERLTLPPGGAAAVDEYLEYRRIVGEDDGGKLFTPEEYEEYKRKVLPMRLQNRLFVSWRSPTGVDCKLVGPETLCFCTHRYKQHKTDFEAIPQQRPISLPCRVTGCPCRAYLYVPLNGAQPVRCRCKHFADQHSAAPGFTCNACSKCSGFHSCFTCACGQPAYAHDTVVETKQERLAQGKPVGRDVPYAAMGGLTGFSSLAEGYIRLDDSGIGAPSIEFLDSPVAATDHPFLRVFQASSSSSPETLTDGNEIKLRNTFGFEDVVGSHVEDAVTFWAQSISRNKDIMKISCSLSEVCPHANSVFGTLDPKKVSFFLVQFCISISLIFFPQCLVRYIDYGNTEILKRSDIVEIPLDLQFSSVAKKYRLWGLQIPSGQEVTQFDQARPLFLIFLLMKGRTFLGSLIFEKEIKMRIKATYQDGTVIAQAEYGSVDIGEEVAKKGFAEKCKLTSSTNISEEKKSDPGPLVLRNLKSPIPLWGHRSNQSAFSRPKGRLSGKLALDLKNENVTGNHMTFPKENLAVGDFNLGSNVSLAKIKQDQKLIEENEKLKTEKEVLLERYMALELKVEQTAQELQQEKATMMDLTKHLESTLKTHVGTRMKNLAAKVELLKEIRRVNISVRFGNDLSNAIQVLEEDCFTTPASLNELELIWAEYSLAQEKIQTCQNMNEGTVLIAKRNEVQQKLYVAVEAFILEVDELPVTKRLKTLQDLSTSLEAVYGQAKGTDSEEILKKFYDWKCNKREEFTNVRSETEVSLQHLTAWFQSTLKAFDLSVEESLTEDTIDNIDEILEKTESSVCKELEISLIEQGAADKEIISNTYSQVLQKIHSEERLIASVQSKYKDSVEFKKQITEYLNKSPNVDHLLSIKKTLKSLKARLRWKLVEKNNLEEARNFVNKLSDDHDESEIEKIKQEVTQLRSSVFQEIYHEQEEYEKLNSLVQKWFPELPLLHPEIGLLKYMNSGGLLTMSLERDLLDAEPMKELSSKRPLVCSEVDGQIILLKGYSVDVDTEARVIQRAAAYHRAWREAKKESGLLPLMFLFLCKSDPMAYLMVPYYPMANLSAVQASMPLTSEEVLKVMKGVAQGLHTLHKAGIIHGSLHQNNVFALNREQGIVGDFDFTKSVSQRASVNMMVGDLSLLSPELKMGKPASPSSDLYAYGCLLLWLSVQNQEFETNEEGIPKVDQFHLDDNVRSLLCSLIYCRSSVTAEEVVSAECFVLPKETSSPNSEEDTEYSQKKEEEELKVESSD</sequence>
<dbReference type="GO" id="GO:0005524">
    <property type="term" value="F:ATP binding"/>
    <property type="evidence" value="ECO:0007669"/>
    <property type="project" value="InterPro"/>
</dbReference>
<accession>A0A5N4DYC7</accession>
<dbReference type="Gene3D" id="2.30.30.140">
    <property type="match status" value="1"/>
</dbReference>
<keyword evidence="7" id="KW-1185">Reference proteome</keyword>
<evidence type="ECO:0000256" key="4">
    <source>
        <dbReference type="SAM" id="MobiDB-lite"/>
    </source>
</evidence>
<protein>
    <recommendedName>
        <fullName evidence="2">Protein FAM221A</fullName>
    </recommendedName>
</protein>
<keyword evidence="3" id="KW-0175">Coiled coil</keyword>
<dbReference type="Gene3D" id="2.40.50.90">
    <property type="match status" value="1"/>
</dbReference>
<feature type="coiled-coil region" evidence="3">
    <location>
        <begin position="867"/>
        <end position="904"/>
    </location>
</feature>
<evidence type="ECO:0000256" key="2">
    <source>
        <dbReference type="ARBA" id="ARBA00039630"/>
    </source>
</evidence>
<dbReference type="InterPro" id="IPR026755">
    <property type="entry name" value="Fam221a/b"/>
</dbReference>
<evidence type="ECO:0000259" key="5">
    <source>
        <dbReference type="PROSITE" id="PS50011"/>
    </source>
</evidence>
<feature type="domain" description="Protein kinase" evidence="5">
    <location>
        <begin position="949"/>
        <end position="1243"/>
    </location>
</feature>
<comment type="caution">
    <text evidence="6">The sequence shown here is derived from an EMBL/GenBank/DDBJ whole genome shotgun (WGS) entry which is preliminary data.</text>
</comment>
<dbReference type="Pfam" id="PF00567">
    <property type="entry name" value="TUDOR"/>
    <property type="match status" value="1"/>
</dbReference>
<dbReference type="InterPro" id="IPR002999">
    <property type="entry name" value="Tudor"/>
</dbReference>
<evidence type="ECO:0000313" key="6">
    <source>
        <dbReference type="EMBL" id="KAB1276000.1"/>
    </source>
</evidence>
<dbReference type="EMBL" id="JWIN03000007">
    <property type="protein sequence ID" value="KAB1276000.1"/>
    <property type="molecule type" value="Genomic_DNA"/>
</dbReference>
<name>A0A5N4DYC7_CAMDR</name>
<reference evidence="6 7" key="1">
    <citation type="journal article" date="2019" name="Mol. Ecol. Resour.">
        <title>Improving Illumina assemblies with Hi-C and long reads: an example with the North African dromedary.</title>
        <authorList>
            <person name="Elbers J.P."/>
            <person name="Rogers M.F."/>
            <person name="Perelman P.L."/>
            <person name="Proskuryakova A.A."/>
            <person name="Serdyukova N.A."/>
            <person name="Johnson W.E."/>
            <person name="Horin P."/>
            <person name="Corander J."/>
            <person name="Murphy D."/>
            <person name="Burger P.A."/>
        </authorList>
    </citation>
    <scope>NUCLEOTIDE SEQUENCE [LARGE SCALE GENOMIC DNA]</scope>
    <source>
        <strain evidence="6">Drom800</strain>
        <tissue evidence="6">Blood</tissue>
    </source>
</reference>
<comment type="similarity">
    <text evidence="1">Belongs to the FAM221 family.</text>
</comment>
<dbReference type="PROSITE" id="PS50011">
    <property type="entry name" value="PROTEIN_KINASE_DOM"/>
    <property type="match status" value="1"/>
</dbReference>
<dbReference type="GO" id="GO:0004672">
    <property type="term" value="F:protein kinase activity"/>
    <property type="evidence" value="ECO:0007669"/>
    <property type="project" value="InterPro"/>
</dbReference>
<feature type="compositionally biased region" description="Basic and acidic residues" evidence="4">
    <location>
        <begin position="1228"/>
        <end position="1243"/>
    </location>
</feature>
<evidence type="ECO:0000256" key="1">
    <source>
        <dbReference type="ARBA" id="ARBA00011026"/>
    </source>
</evidence>
<organism evidence="6 7">
    <name type="scientific">Camelus dromedarius</name>
    <name type="common">Dromedary</name>
    <name type="synonym">Arabian camel</name>
    <dbReference type="NCBI Taxonomy" id="9838"/>
    <lineage>
        <taxon>Eukaryota</taxon>
        <taxon>Metazoa</taxon>
        <taxon>Chordata</taxon>
        <taxon>Craniata</taxon>
        <taxon>Vertebrata</taxon>
        <taxon>Euteleostomi</taxon>
        <taxon>Mammalia</taxon>
        <taxon>Eutheria</taxon>
        <taxon>Laurasiatheria</taxon>
        <taxon>Artiodactyla</taxon>
        <taxon>Tylopoda</taxon>
        <taxon>Camelidae</taxon>
        <taxon>Camelus</taxon>
    </lineage>
</organism>
<dbReference type="Proteomes" id="UP000299084">
    <property type="component" value="Unassembled WGS sequence"/>
</dbReference>
<dbReference type="PANTHER" id="PTHR31214:SF2">
    <property type="entry name" value="PROTEIN FAM221A"/>
    <property type="match status" value="1"/>
</dbReference>
<dbReference type="SUPFAM" id="SSF50199">
    <property type="entry name" value="Staphylococcal nuclease"/>
    <property type="match status" value="1"/>
</dbReference>
<dbReference type="FunFam" id="1.10.510.10:FF:000518">
    <property type="entry name" value="serine/threonine-protein kinase 31 isoform X1"/>
    <property type="match status" value="1"/>
</dbReference>
<dbReference type="Pfam" id="PF00069">
    <property type="entry name" value="Pkinase"/>
    <property type="match status" value="1"/>
</dbReference>
<proteinExistence type="inferred from homology"/>
<feature type="coiled-coil region" evidence="3">
    <location>
        <begin position="536"/>
        <end position="584"/>
    </location>
</feature>
<dbReference type="InterPro" id="IPR000719">
    <property type="entry name" value="Prot_kinase_dom"/>
</dbReference>
<dbReference type="InterPro" id="IPR011009">
    <property type="entry name" value="Kinase-like_dom_sf"/>
</dbReference>
<dbReference type="SUPFAM" id="SSF56112">
    <property type="entry name" value="Protein kinase-like (PK-like)"/>
    <property type="match status" value="1"/>
</dbReference>
<dbReference type="PANTHER" id="PTHR31214">
    <property type="entry name" value="PROTEIN FAM221A-RELATED"/>
    <property type="match status" value="1"/>
</dbReference>
<dbReference type="Gene3D" id="1.10.510.10">
    <property type="entry name" value="Transferase(Phosphotransferase) domain 1"/>
    <property type="match status" value="1"/>
</dbReference>
<keyword evidence="6" id="KW-0418">Kinase</keyword>
<keyword evidence="6" id="KW-0808">Transferase</keyword>